<dbReference type="EMBL" id="OFTH01000047">
    <property type="protein sequence ID" value="SOZ72967.1"/>
    <property type="molecule type" value="Genomic_DNA"/>
</dbReference>
<organism evidence="1">
    <name type="scientific">Cupriavidus taiwanensis</name>
    <dbReference type="NCBI Taxonomy" id="164546"/>
    <lineage>
        <taxon>Bacteria</taxon>
        <taxon>Pseudomonadati</taxon>
        <taxon>Pseudomonadota</taxon>
        <taxon>Betaproteobacteria</taxon>
        <taxon>Burkholderiales</taxon>
        <taxon>Burkholderiaceae</taxon>
        <taxon>Cupriavidus</taxon>
    </lineage>
</organism>
<protein>
    <submittedName>
        <fullName evidence="1">Uncharacterized protein</fullName>
    </submittedName>
</protein>
<dbReference type="Proteomes" id="UP000256952">
    <property type="component" value="Chromosome CBM2613_b"/>
</dbReference>
<comment type="caution">
    <text evidence="1">The sequence shown here is derived from an EMBL/GenBank/DDBJ whole genome shotgun (WGS) entry which is preliminary data.</text>
</comment>
<sequence length="25" mass="2577">MRISGNVFIVTGGNADAAGMIQEQP</sequence>
<accession>A0A375EE99</accession>
<gene>
    <name evidence="1" type="ORF">CBM2613_B50109</name>
</gene>
<reference evidence="1" key="1">
    <citation type="submission" date="2018-01" db="EMBL/GenBank/DDBJ databases">
        <authorList>
            <person name="Clerissi C."/>
        </authorList>
    </citation>
    <scope>NUCLEOTIDE SEQUENCE</scope>
    <source>
        <strain evidence="1">Cupriavidus taiwanensis STM 8556</strain>
    </source>
</reference>
<proteinExistence type="predicted"/>
<evidence type="ECO:0000313" key="1">
    <source>
        <dbReference type="EMBL" id="SOZ72967.1"/>
    </source>
</evidence>
<name>A0A375EE99_9BURK</name>
<dbReference type="AlphaFoldDB" id="A0A375EE99"/>